<reference evidence="2" key="1">
    <citation type="submission" date="2016-03" db="EMBL/GenBank/DDBJ databases">
        <title>Mechanisms controlling the formation of the plant cell surface in tip-growing cells are functionally conserved among land plants.</title>
        <authorList>
            <person name="Honkanen S."/>
            <person name="Jones V.A."/>
            <person name="Morieri G."/>
            <person name="Champion C."/>
            <person name="Hetherington A.J."/>
            <person name="Kelly S."/>
            <person name="Saint-Marcoux D."/>
            <person name="Proust H."/>
            <person name="Prescott H."/>
            <person name="Dolan L."/>
        </authorList>
    </citation>
    <scope>NUCLEOTIDE SEQUENCE [LARGE SCALE GENOMIC DNA]</scope>
    <source>
        <tissue evidence="2">Whole gametophyte</tissue>
    </source>
</reference>
<comment type="caution">
    <text evidence="2">The sequence shown here is derived from an EMBL/GenBank/DDBJ whole genome shotgun (WGS) entry which is preliminary data.</text>
</comment>
<evidence type="ECO:0000313" key="3">
    <source>
        <dbReference type="Proteomes" id="UP000077202"/>
    </source>
</evidence>
<feature type="compositionally biased region" description="Basic and acidic residues" evidence="1">
    <location>
        <begin position="100"/>
        <end position="112"/>
    </location>
</feature>
<dbReference type="Proteomes" id="UP000077202">
    <property type="component" value="Unassembled WGS sequence"/>
</dbReference>
<organism evidence="2 3">
    <name type="scientific">Marchantia polymorpha subsp. ruderalis</name>
    <dbReference type="NCBI Taxonomy" id="1480154"/>
    <lineage>
        <taxon>Eukaryota</taxon>
        <taxon>Viridiplantae</taxon>
        <taxon>Streptophyta</taxon>
        <taxon>Embryophyta</taxon>
        <taxon>Marchantiophyta</taxon>
        <taxon>Marchantiopsida</taxon>
        <taxon>Marchantiidae</taxon>
        <taxon>Marchantiales</taxon>
        <taxon>Marchantiaceae</taxon>
        <taxon>Marchantia</taxon>
    </lineage>
</organism>
<evidence type="ECO:0000313" key="2">
    <source>
        <dbReference type="EMBL" id="OAE20680.1"/>
    </source>
</evidence>
<feature type="region of interest" description="Disordered" evidence="1">
    <location>
        <begin position="172"/>
        <end position="203"/>
    </location>
</feature>
<name>A0A176VIH5_MARPO</name>
<feature type="region of interest" description="Disordered" evidence="1">
    <location>
        <begin position="100"/>
        <end position="147"/>
    </location>
</feature>
<accession>A0A176VIH5</accession>
<gene>
    <name evidence="2" type="ORF">AXG93_154s1540</name>
</gene>
<dbReference type="EMBL" id="LVLJ01003591">
    <property type="protein sequence ID" value="OAE20680.1"/>
    <property type="molecule type" value="Genomic_DNA"/>
</dbReference>
<evidence type="ECO:0000256" key="1">
    <source>
        <dbReference type="SAM" id="MobiDB-lite"/>
    </source>
</evidence>
<dbReference type="AlphaFoldDB" id="A0A176VIH5"/>
<protein>
    <submittedName>
        <fullName evidence="2">Uncharacterized protein</fullName>
    </submittedName>
</protein>
<keyword evidence="3" id="KW-1185">Reference proteome</keyword>
<sequence>MRFRADVGGQLKEARLHSLHSDLQVPILGTQRCCMRWYQQPAEKPQGRLAGGHVRQTYGLRGSENAGHNEPSSTPVPVSSLHCMAWGMTVPSIWQARFSDPQRDGDWRRDKCQGSSTDGKQRRASGPVGNSAPHPRNILPLQSSTHGAGAGARAASIVALFSTFGNVATRVSGEAGREGRTNGLGRPPPSQVSLRGPNDMSDRGLGLAITSTEDRRVWEEEAGETDRLKASRFHGTRWLKRLMVLLWLMSSW</sequence>
<proteinExistence type="predicted"/>